<dbReference type="AlphaFoldDB" id="A0A1E1KBX4"/>
<evidence type="ECO:0000313" key="2">
    <source>
        <dbReference type="EMBL" id="CZS95567.1"/>
    </source>
</evidence>
<dbReference type="OrthoDB" id="5372451at2759"/>
<keyword evidence="1" id="KW-0812">Transmembrane</keyword>
<reference evidence="3" key="1">
    <citation type="submission" date="2016-03" db="EMBL/GenBank/DDBJ databases">
        <authorList>
            <person name="Guldener U."/>
        </authorList>
    </citation>
    <scope>NUCLEOTIDE SEQUENCE [LARGE SCALE GENOMIC DNA]</scope>
    <source>
        <strain evidence="3">04CH-RAC-A.6.1</strain>
    </source>
</reference>
<protein>
    <submittedName>
        <fullName evidence="2">Uncharacterized protein</fullName>
    </submittedName>
</protein>
<dbReference type="Proteomes" id="UP000178912">
    <property type="component" value="Unassembled WGS sequence"/>
</dbReference>
<gene>
    <name evidence="2" type="ORF">RAG0_05164</name>
</gene>
<keyword evidence="1" id="KW-0472">Membrane</keyword>
<sequence>MKAKPAIERVLKSPLLFASLAFLLSALYDWPRRWVKSGAPLLQFFILLGDSNGYRVLPSIALWPILSTFNLGYSICSTSWLLYGIFAATCYPTILLICLFQFESVGNFARKGLRALLKHLHFIDDKIAFFNIPALEIDTDVDGLMVLRGATFSLSNLSLVVHGVEVGIKLSDDMELAIQTEKVTVSLFRGIEIGDCYANLKGGEYEMTFGGMEGKSKDSDGNSVFVEGTPLLKRASRDGDRRSLDELSLKYVPLKEVKMVDIMTDGNTPDDVSTKTGLKSMKRISPDNEAANGRYLQMLDFIKATGSIDEAREHIKDLAAHTIDEERPWDLNDKNNIRAAICSHLHSKPSVPHPPHKSVRVTTLQNSSPAYIKRFLHRLPMLLRLLLNPLSYFHPVHIKSITATASGRWINSMLVQKVFQDYASENSEIRHLQQSISAWLSNANFALELGGITGIAHVPFIPTYDINCHLMFSDVMAYRALPTQVELKQVVRLGGADARFILPSFLLPHHEHILPPAPSDNTARTHELESSVEFASGKPAQVNAARSLAQALKDEANVSMSVHARLPACFDQELLDFTAALVKATKVVEMEKGNSVMDEEVSGIKEFGKALKGGFKEGVKRAVVDGVVNERWIAKMVGKITKKLEVARGELGYTGEIPVKLGLYRTDWRESEGEKLLP</sequence>
<dbReference type="EMBL" id="FJUX01000022">
    <property type="protein sequence ID" value="CZS95567.1"/>
    <property type="molecule type" value="Genomic_DNA"/>
</dbReference>
<feature type="transmembrane region" description="Helical" evidence="1">
    <location>
        <begin position="53"/>
        <end position="73"/>
    </location>
</feature>
<feature type="transmembrane region" description="Helical" evidence="1">
    <location>
        <begin position="80"/>
        <end position="102"/>
    </location>
</feature>
<name>A0A1E1KBX4_9HELO</name>
<keyword evidence="3" id="KW-1185">Reference proteome</keyword>
<accession>A0A1E1KBX4</accession>
<evidence type="ECO:0000313" key="3">
    <source>
        <dbReference type="Proteomes" id="UP000178912"/>
    </source>
</evidence>
<keyword evidence="1" id="KW-1133">Transmembrane helix</keyword>
<proteinExistence type="predicted"/>
<organism evidence="2 3">
    <name type="scientific">Rhynchosporium agropyri</name>
    <dbReference type="NCBI Taxonomy" id="914238"/>
    <lineage>
        <taxon>Eukaryota</taxon>
        <taxon>Fungi</taxon>
        <taxon>Dikarya</taxon>
        <taxon>Ascomycota</taxon>
        <taxon>Pezizomycotina</taxon>
        <taxon>Leotiomycetes</taxon>
        <taxon>Helotiales</taxon>
        <taxon>Ploettnerulaceae</taxon>
        <taxon>Rhynchosporium</taxon>
    </lineage>
</organism>
<evidence type="ECO:0000256" key="1">
    <source>
        <dbReference type="SAM" id="Phobius"/>
    </source>
</evidence>